<evidence type="ECO:0000313" key="1">
    <source>
        <dbReference type="EMBL" id="KAJ8121000.1"/>
    </source>
</evidence>
<gene>
    <name evidence="1" type="ORF">ONZ43_g2441</name>
</gene>
<name>A0ACC2J0M2_9PEZI</name>
<evidence type="ECO:0000313" key="2">
    <source>
        <dbReference type="Proteomes" id="UP001153334"/>
    </source>
</evidence>
<dbReference type="EMBL" id="JAPESX010000499">
    <property type="protein sequence ID" value="KAJ8121000.1"/>
    <property type="molecule type" value="Genomic_DNA"/>
</dbReference>
<organism evidence="1 2">
    <name type="scientific">Nemania bipapillata</name>
    <dbReference type="NCBI Taxonomy" id="110536"/>
    <lineage>
        <taxon>Eukaryota</taxon>
        <taxon>Fungi</taxon>
        <taxon>Dikarya</taxon>
        <taxon>Ascomycota</taxon>
        <taxon>Pezizomycotina</taxon>
        <taxon>Sordariomycetes</taxon>
        <taxon>Xylariomycetidae</taxon>
        <taxon>Xylariales</taxon>
        <taxon>Xylariaceae</taxon>
        <taxon>Nemania</taxon>
    </lineage>
</organism>
<protein>
    <submittedName>
        <fullName evidence="1">Uncharacterized protein</fullName>
    </submittedName>
</protein>
<keyword evidence="2" id="KW-1185">Reference proteome</keyword>
<sequence length="273" mass="29905">MTIKPISKPVIILIPGAWHGPDAWHKVKVRIEAVGYEVYAPKLLTTTESGPLDFSWRVDVGVVHDLAIPLFNQGRQAVIVGHSYGGIVATAAVEGQSVAERESRGLHGGFSAVVYITAFATSQRGASLLSMIGGKNPEWTVEASENVCFCPSPPSTLKLTWHLQMPGSIDVEPRLAPFYNDLSPDEATEWIGKLQHQSIRSFTEPMEFCADDIKIPMTYLLCESDKALPIQLQEFMVDAVPRIKTRRCLAGHSPFLSQPNLTAEVIIDAARDA</sequence>
<accession>A0ACC2J0M2</accession>
<reference evidence="1" key="1">
    <citation type="submission" date="2022-11" db="EMBL/GenBank/DDBJ databases">
        <title>Genome Sequence of Nemania bipapillata.</title>
        <authorList>
            <person name="Buettner E."/>
        </authorList>
    </citation>
    <scope>NUCLEOTIDE SEQUENCE</scope>
    <source>
        <strain evidence="1">CP14</strain>
    </source>
</reference>
<proteinExistence type="predicted"/>
<dbReference type="Proteomes" id="UP001153334">
    <property type="component" value="Unassembled WGS sequence"/>
</dbReference>
<comment type="caution">
    <text evidence="1">The sequence shown here is derived from an EMBL/GenBank/DDBJ whole genome shotgun (WGS) entry which is preliminary data.</text>
</comment>